<dbReference type="KEGG" id="psq:PUNSTDRAFT_138327"/>
<accession>R7S4F2</accession>
<dbReference type="AlphaFoldDB" id="R7S4F2"/>
<dbReference type="HOGENOM" id="CLU_1846119_0_0_1"/>
<keyword evidence="2" id="KW-1185">Reference proteome</keyword>
<dbReference type="OrthoDB" id="2757481at2759"/>
<organism evidence="1 2">
    <name type="scientific">Punctularia strigosozonata (strain HHB-11173)</name>
    <name type="common">White-rot fungus</name>
    <dbReference type="NCBI Taxonomy" id="741275"/>
    <lineage>
        <taxon>Eukaryota</taxon>
        <taxon>Fungi</taxon>
        <taxon>Dikarya</taxon>
        <taxon>Basidiomycota</taxon>
        <taxon>Agaricomycotina</taxon>
        <taxon>Agaricomycetes</taxon>
        <taxon>Corticiales</taxon>
        <taxon>Punctulariaceae</taxon>
        <taxon>Punctularia</taxon>
    </lineage>
</organism>
<protein>
    <submittedName>
        <fullName evidence="1">Uncharacterized protein</fullName>
    </submittedName>
</protein>
<reference evidence="2" key="1">
    <citation type="journal article" date="2012" name="Science">
        <title>The Paleozoic origin of enzymatic lignin decomposition reconstructed from 31 fungal genomes.</title>
        <authorList>
            <person name="Floudas D."/>
            <person name="Binder M."/>
            <person name="Riley R."/>
            <person name="Barry K."/>
            <person name="Blanchette R.A."/>
            <person name="Henrissat B."/>
            <person name="Martinez A.T."/>
            <person name="Otillar R."/>
            <person name="Spatafora J.W."/>
            <person name="Yadav J.S."/>
            <person name="Aerts A."/>
            <person name="Benoit I."/>
            <person name="Boyd A."/>
            <person name="Carlson A."/>
            <person name="Copeland A."/>
            <person name="Coutinho P.M."/>
            <person name="de Vries R.P."/>
            <person name="Ferreira P."/>
            <person name="Findley K."/>
            <person name="Foster B."/>
            <person name="Gaskell J."/>
            <person name="Glotzer D."/>
            <person name="Gorecki P."/>
            <person name="Heitman J."/>
            <person name="Hesse C."/>
            <person name="Hori C."/>
            <person name="Igarashi K."/>
            <person name="Jurgens J.A."/>
            <person name="Kallen N."/>
            <person name="Kersten P."/>
            <person name="Kohler A."/>
            <person name="Kuees U."/>
            <person name="Kumar T.K.A."/>
            <person name="Kuo A."/>
            <person name="LaButti K."/>
            <person name="Larrondo L.F."/>
            <person name="Lindquist E."/>
            <person name="Ling A."/>
            <person name="Lombard V."/>
            <person name="Lucas S."/>
            <person name="Lundell T."/>
            <person name="Martin R."/>
            <person name="McLaughlin D.J."/>
            <person name="Morgenstern I."/>
            <person name="Morin E."/>
            <person name="Murat C."/>
            <person name="Nagy L.G."/>
            <person name="Nolan M."/>
            <person name="Ohm R.A."/>
            <person name="Patyshakuliyeva A."/>
            <person name="Rokas A."/>
            <person name="Ruiz-Duenas F.J."/>
            <person name="Sabat G."/>
            <person name="Salamov A."/>
            <person name="Samejima M."/>
            <person name="Schmutz J."/>
            <person name="Slot J.C."/>
            <person name="St John F."/>
            <person name="Stenlid J."/>
            <person name="Sun H."/>
            <person name="Sun S."/>
            <person name="Syed K."/>
            <person name="Tsang A."/>
            <person name="Wiebenga A."/>
            <person name="Young D."/>
            <person name="Pisabarro A."/>
            <person name="Eastwood D.C."/>
            <person name="Martin F."/>
            <person name="Cullen D."/>
            <person name="Grigoriev I.V."/>
            <person name="Hibbett D.S."/>
        </authorList>
    </citation>
    <scope>NUCLEOTIDE SEQUENCE [LARGE SCALE GENOMIC DNA]</scope>
    <source>
        <strain evidence="2">HHB-11173 SS5</strain>
    </source>
</reference>
<dbReference type="EMBL" id="JH687553">
    <property type="protein sequence ID" value="EIN04682.1"/>
    <property type="molecule type" value="Genomic_DNA"/>
</dbReference>
<evidence type="ECO:0000313" key="1">
    <source>
        <dbReference type="EMBL" id="EIN04682.1"/>
    </source>
</evidence>
<gene>
    <name evidence="1" type="ORF">PUNSTDRAFT_138327</name>
</gene>
<sequence>MDGLTYFNLDGDKPAFSPVHAAIQQAPDFHIMCNPLCKLLNHLHHHASHMEGETFELEVVLIEATQRRQELVGRKTSRPIFFGAEGAFVHLGPQGWVLAKRYKEVLTLVKRTKEVGLTATKSEADWMPGWSYNVTDEDM</sequence>
<dbReference type="GeneID" id="18880045"/>
<dbReference type="Proteomes" id="UP000054196">
    <property type="component" value="Unassembled WGS sequence"/>
</dbReference>
<dbReference type="RefSeq" id="XP_007388075.1">
    <property type="nucleotide sequence ID" value="XM_007388013.1"/>
</dbReference>
<name>R7S4F2_PUNST</name>
<proteinExistence type="predicted"/>
<evidence type="ECO:0000313" key="2">
    <source>
        <dbReference type="Proteomes" id="UP000054196"/>
    </source>
</evidence>